<dbReference type="RefSeq" id="WP_131336414.1">
    <property type="nucleotide sequence ID" value="NZ_SJJZ01000001.1"/>
</dbReference>
<dbReference type="InterPro" id="IPR002575">
    <property type="entry name" value="Aminoglycoside_PTrfase"/>
</dbReference>
<name>A0A4R0HUR0_9ACTN</name>
<dbReference type="OrthoDB" id="115252at2"/>
<evidence type="ECO:0000313" key="2">
    <source>
        <dbReference type="EMBL" id="TCC11609.1"/>
    </source>
</evidence>
<proteinExistence type="predicted"/>
<sequence>MPNHVKRRAPAAPGSIPAVLKMFESEVRFYREIAPIVGVRVPDCYQAESDASGTLLVLEDLSDWTPGAEPDAGARALRELHDRWRGRAHDEWAWLRAPGAGDELVAELYDRTWPALARRSDLSAPVRAYGERLVGRVLQAEADVARAGELTLAHGDASAQNMRTGPDGHVALLDWEDVSAAPGVLDLAWFLVSSVEPSRWPEALTAYGAVDGLDVVLPSVMVQGYLSMSDLPDGEGGEWNARLEAAVVML</sequence>
<dbReference type="Proteomes" id="UP000292346">
    <property type="component" value="Unassembled WGS sequence"/>
</dbReference>
<accession>A0A4R0HUR0</accession>
<comment type="caution">
    <text evidence="2">The sequence shown here is derived from an EMBL/GenBank/DDBJ whole genome shotgun (WGS) entry which is preliminary data.</text>
</comment>
<gene>
    <name evidence="2" type="ORF">E0H45_10210</name>
</gene>
<dbReference type="InterPro" id="IPR011009">
    <property type="entry name" value="Kinase-like_dom_sf"/>
</dbReference>
<dbReference type="Pfam" id="PF01636">
    <property type="entry name" value="APH"/>
    <property type="match status" value="1"/>
</dbReference>
<organism evidence="2 3">
    <name type="scientific">Kribbella soli</name>
    <dbReference type="NCBI Taxonomy" id="1124743"/>
    <lineage>
        <taxon>Bacteria</taxon>
        <taxon>Bacillati</taxon>
        <taxon>Actinomycetota</taxon>
        <taxon>Actinomycetes</taxon>
        <taxon>Propionibacteriales</taxon>
        <taxon>Kribbellaceae</taxon>
        <taxon>Kribbella</taxon>
    </lineage>
</organism>
<dbReference type="Gene3D" id="3.90.1200.10">
    <property type="match status" value="1"/>
</dbReference>
<feature type="domain" description="Aminoglycoside phosphotransferase" evidence="1">
    <location>
        <begin position="24"/>
        <end position="212"/>
    </location>
</feature>
<dbReference type="AlphaFoldDB" id="A0A4R0HUR0"/>
<evidence type="ECO:0000259" key="1">
    <source>
        <dbReference type="Pfam" id="PF01636"/>
    </source>
</evidence>
<keyword evidence="3" id="KW-1185">Reference proteome</keyword>
<dbReference type="EMBL" id="SJJZ01000001">
    <property type="protein sequence ID" value="TCC11609.1"/>
    <property type="molecule type" value="Genomic_DNA"/>
</dbReference>
<reference evidence="2 3" key="1">
    <citation type="submission" date="2019-02" db="EMBL/GenBank/DDBJ databases">
        <title>Kribbella capetownensis sp. nov. and Kribbella speibonae sp. nov., isolated from soil.</title>
        <authorList>
            <person name="Curtis S.M."/>
            <person name="Norton I."/>
            <person name="Everest G.J."/>
            <person name="Meyers P.R."/>
        </authorList>
    </citation>
    <scope>NUCLEOTIDE SEQUENCE [LARGE SCALE GENOMIC DNA]</scope>
    <source>
        <strain evidence="2 3">KCTC 29219</strain>
    </source>
</reference>
<dbReference type="SUPFAM" id="SSF56112">
    <property type="entry name" value="Protein kinase-like (PK-like)"/>
    <property type="match status" value="1"/>
</dbReference>
<evidence type="ECO:0000313" key="3">
    <source>
        <dbReference type="Proteomes" id="UP000292346"/>
    </source>
</evidence>
<protein>
    <recommendedName>
        <fullName evidence="1">Aminoglycoside phosphotransferase domain-containing protein</fullName>
    </recommendedName>
</protein>